<dbReference type="GO" id="GO:0010468">
    <property type="term" value="P:regulation of gene expression"/>
    <property type="evidence" value="ECO:0007669"/>
    <property type="project" value="TreeGrafter"/>
</dbReference>
<evidence type="ECO:0000313" key="7">
    <source>
        <dbReference type="Proteomes" id="UP001249851"/>
    </source>
</evidence>
<dbReference type="CDD" id="cd16646">
    <property type="entry name" value="mRING-HC-C2H2C4_MDM2-like"/>
    <property type="match status" value="1"/>
</dbReference>
<comment type="caution">
    <text evidence="6">The sequence shown here is derived from an EMBL/GenBank/DDBJ whole genome shotgun (WGS) entry which is preliminary data.</text>
</comment>
<accession>A0AAD9QP83</accession>
<dbReference type="Proteomes" id="UP001249851">
    <property type="component" value="Unassembled WGS sequence"/>
</dbReference>
<protein>
    <submittedName>
        <fullName evidence="6">E3 ubiquitin-protein ligase Mdm2</fullName>
    </submittedName>
</protein>
<dbReference type="GO" id="GO:0061630">
    <property type="term" value="F:ubiquitin protein ligase activity"/>
    <property type="evidence" value="ECO:0007669"/>
    <property type="project" value="TreeGrafter"/>
</dbReference>
<feature type="domain" description="RING-type" evidence="5">
    <location>
        <begin position="295"/>
        <end position="336"/>
    </location>
</feature>
<dbReference type="Gene3D" id="3.30.60.90">
    <property type="match status" value="3"/>
</dbReference>
<evidence type="ECO:0000256" key="1">
    <source>
        <dbReference type="ARBA" id="ARBA00022723"/>
    </source>
</evidence>
<dbReference type="InterPro" id="IPR000433">
    <property type="entry name" value="Znf_ZZ"/>
</dbReference>
<organism evidence="6 7">
    <name type="scientific">Acropora cervicornis</name>
    <name type="common">Staghorn coral</name>
    <dbReference type="NCBI Taxonomy" id="6130"/>
    <lineage>
        <taxon>Eukaryota</taxon>
        <taxon>Metazoa</taxon>
        <taxon>Cnidaria</taxon>
        <taxon>Anthozoa</taxon>
        <taxon>Hexacorallia</taxon>
        <taxon>Scleractinia</taxon>
        <taxon>Astrocoeniina</taxon>
        <taxon>Acroporidae</taxon>
        <taxon>Acropora</taxon>
    </lineage>
</organism>
<keyword evidence="3" id="KW-0862">Zinc</keyword>
<dbReference type="InterPro" id="IPR058800">
    <property type="entry name" value="Znf-KKT2_KKT3"/>
</dbReference>
<dbReference type="PANTHER" id="PTHR46858:SF5">
    <property type="entry name" value="E3 UBIQUITIN-PROTEIN LIGASE APD1-RELATED"/>
    <property type="match status" value="1"/>
</dbReference>
<dbReference type="GO" id="GO:0008270">
    <property type="term" value="F:zinc ion binding"/>
    <property type="evidence" value="ECO:0007669"/>
    <property type="project" value="UniProtKB-KW"/>
</dbReference>
<dbReference type="GO" id="GO:0016567">
    <property type="term" value="P:protein ubiquitination"/>
    <property type="evidence" value="ECO:0007669"/>
    <property type="project" value="TreeGrafter"/>
</dbReference>
<dbReference type="InterPro" id="IPR043145">
    <property type="entry name" value="Znf_ZZ_sf"/>
</dbReference>
<dbReference type="AlphaFoldDB" id="A0AAD9QP83"/>
<keyword evidence="2 4" id="KW-0863">Zinc-finger</keyword>
<evidence type="ECO:0000256" key="2">
    <source>
        <dbReference type="ARBA" id="ARBA00022771"/>
    </source>
</evidence>
<dbReference type="InterPro" id="IPR013083">
    <property type="entry name" value="Znf_RING/FYVE/PHD"/>
</dbReference>
<dbReference type="InterPro" id="IPR046349">
    <property type="entry name" value="C1-like_sf"/>
</dbReference>
<dbReference type="Pfam" id="PF26235">
    <property type="entry name" value="zf-KKT2_KKT3"/>
    <property type="match status" value="1"/>
</dbReference>
<proteinExistence type="predicted"/>
<evidence type="ECO:0000256" key="3">
    <source>
        <dbReference type="ARBA" id="ARBA00022833"/>
    </source>
</evidence>
<reference evidence="6" key="2">
    <citation type="journal article" date="2023" name="Science">
        <title>Genomic signatures of disease resistance in endangered staghorn corals.</title>
        <authorList>
            <person name="Vollmer S.V."/>
            <person name="Selwyn J.D."/>
            <person name="Despard B.A."/>
            <person name="Roesel C.L."/>
        </authorList>
    </citation>
    <scope>NUCLEOTIDE SEQUENCE</scope>
    <source>
        <strain evidence="6">K2</strain>
    </source>
</reference>
<sequence>MRTPLHEHELMKVNPLNVYHAFAGHWKCDHCNATSNAVQFPFHCTICSFDLCASCAQIEENTLAHQHPLLFREANRQLHENQGGHWKCQVCKKVGAAEACSYHCRTCVDFHICRSCFEPKQHPVHVHKLELVDTSLLYTECSGNWFCDICGSQSRPWEKLAYHCSECRNFDVCPHCYLPLVTPLHRHVLYKANSYNVYAHFNGGWKCDHCSSAHDNPTFDTYPWHCQTCEYDLCQMCARHSDELRGFSFSRQPEENPWQIRGRLSSPGEYDLVPTSTTEKGNILAVPESTDNNKCIICMEEPKNATIIHGETGHCCSCWACAQVLKQRGDPCPICRAPIEHVIRQFNA</sequence>
<name>A0AAD9QP83_ACRCE</name>
<dbReference type="Pfam" id="PF13920">
    <property type="entry name" value="zf-C3HC4_3"/>
    <property type="match status" value="1"/>
</dbReference>
<dbReference type="GO" id="GO:0043066">
    <property type="term" value="P:negative regulation of apoptotic process"/>
    <property type="evidence" value="ECO:0007669"/>
    <property type="project" value="TreeGrafter"/>
</dbReference>
<dbReference type="SUPFAM" id="SSF57850">
    <property type="entry name" value="RING/U-box"/>
    <property type="match status" value="3"/>
</dbReference>
<keyword evidence="1" id="KW-0479">Metal-binding</keyword>
<dbReference type="Gene3D" id="3.30.40.10">
    <property type="entry name" value="Zinc/RING finger domain, C3HC4 (zinc finger)"/>
    <property type="match status" value="1"/>
</dbReference>
<dbReference type="SUPFAM" id="SSF57889">
    <property type="entry name" value="Cysteine-rich domain"/>
    <property type="match status" value="1"/>
</dbReference>
<keyword evidence="7" id="KW-1185">Reference proteome</keyword>
<dbReference type="PROSITE" id="PS50089">
    <property type="entry name" value="ZF_RING_2"/>
    <property type="match status" value="1"/>
</dbReference>
<evidence type="ECO:0000256" key="4">
    <source>
        <dbReference type="PROSITE-ProRule" id="PRU00175"/>
    </source>
</evidence>
<dbReference type="InterPro" id="IPR001841">
    <property type="entry name" value="Znf_RING"/>
</dbReference>
<dbReference type="Pfam" id="PF00569">
    <property type="entry name" value="ZZ"/>
    <property type="match status" value="1"/>
</dbReference>
<reference evidence="6" key="1">
    <citation type="journal article" date="2023" name="G3 (Bethesda)">
        <title>Whole genome assembly and annotation of the endangered Caribbean coral Acropora cervicornis.</title>
        <authorList>
            <person name="Selwyn J.D."/>
            <person name="Vollmer S.V."/>
        </authorList>
    </citation>
    <scope>NUCLEOTIDE SEQUENCE</scope>
    <source>
        <strain evidence="6">K2</strain>
    </source>
</reference>
<gene>
    <name evidence="6" type="ORF">P5673_011584</name>
</gene>
<dbReference type="PANTHER" id="PTHR46858">
    <property type="entry name" value="OS05G0521000 PROTEIN"/>
    <property type="match status" value="1"/>
</dbReference>
<dbReference type="SMART" id="SM00291">
    <property type="entry name" value="ZnF_ZZ"/>
    <property type="match status" value="3"/>
</dbReference>
<evidence type="ECO:0000259" key="5">
    <source>
        <dbReference type="PROSITE" id="PS50089"/>
    </source>
</evidence>
<evidence type="ECO:0000313" key="6">
    <source>
        <dbReference type="EMBL" id="KAK2564882.1"/>
    </source>
</evidence>
<dbReference type="EMBL" id="JARQWQ010000021">
    <property type="protein sequence ID" value="KAK2564882.1"/>
    <property type="molecule type" value="Genomic_DNA"/>
</dbReference>